<dbReference type="Gene3D" id="3.30.420.180">
    <property type="entry name" value="CobE/GbiG C-terminal domain"/>
    <property type="match status" value="1"/>
</dbReference>
<dbReference type="Proteomes" id="UP001621418">
    <property type="component" value="Chromosome"/>
</dbReference>
<dbReference type="PANTHER" id="PTHR37477">
    <property type="entry name" value="COBALT-PRECORRIN-5A HYDROLASE"/>
    <property type="match status" value="1"/>
</dbReference>
<feature type="domain" description="CobE/GbiG C-terminal" evidence="1">
    <location>
        <begin position="22"/>
        <end position="133"/>
    </location>
</feature>
<keyword evidence="3" id="KW-1185">Reference proteome</keyword>
<evidence type="ECO:0000259" key="1">
    <source>
        <dbReference type="Pfam" id="PF01890"/>
    </source>
</evidence>
<dbReference type="SUPFAM" id="SSF159664">
    <property type="entry name" value="CobE/GbiG C-terminal domain-like"/>
    <property type="match status" value="1"/>
</dbReference>
<dbReference type="InterPro" id="IPR002750">
    <property type="entry name" value="CobE/GbiG_C"/>
</dbReference>
<organism evidence="2 3">
    <name type="scientific">Nocardia salmonicida</name>
    <dbReference type="NCBI Taxonomy" id="53431"/>
    <lineage>
        <taxon>Bacteria</taxon>
        <taxon>Bacillati</taxon>
        <taxon>Actinomycetota</taxon>
        <taxon>Actinomycetes</taxon>
        <taxon>Mycobacteriales</taxon>
        <taxon>Nocardiaceae</taxon>
        <taxon>Nocardia</taxon>
    </lineage>
</organism>
<reference evidence="2 3" key="1">
    <citation type="submission" date="2022-10" db="EMBL/GenBank/DDBJ databases">
        <title>The complete genomes of actinobacterial strains from the NBC collection.</title>
        <authorList>
            <person name="Joergensen T.S."/>
            <person name="Alvarez Arevalo M."/>
            <person name="Sterndorff E.B."/>
            <person name="Faurdal D."/>
            <person name="Vuksanovic O."/>
            <person name="Mourched A.-S."/>
            <person name="Charusanti P."/>
            <person name="Shaw S."/>
            <person name="Blin K."/>
            <person name="Weber T."/>
        </authorList>
    </citation>
    <scope>NUCLEOTIDE SEQUENCE [LARGE SCALE GENOMIC DNA]</scope>
    <source>
        <strain evidence="2 3">NBC_01413</strain>
    </source>
</reference>
<name>A0ABZ1N5X0_9NOCA</name>
<protein>
    <submittedName>
        <fullName evidence="2">Cobalamin biosynthesis protein</fullName>
    </submittedName>
</protein>
<sequence length="139" mass="13612">MTTSDGEGQPATTGVAPSGSVVVVGIGVRPGTDGGRIVRAVRAVVGDTAISCLATLDRRATEPGVLAAAATLRVVVVAFTAEQLAEVDVPHRSDHASAAVGTPSVAEAAALLAGHGELVCGRTIVDGIVIAAASAPSRP</sequence>
<evidence type="ECO:0000313" key="3">
    <source>
        <dbReference type="Proteomes" id="UP001621418"/>
    </source>
</evidence>
<gene>
    <name evidence="2" type="ORF">OG308_29535</name>
</gene>
<proteinExistence type="predicted"/>
<evidence type="ECO:0000313" key="2">
    <source>
        <dbReference type="EMBL" id="WTY35377.1"/>
    </source>
</evidence>
<accession>A0ABZ1N5X0</accession>
<dbReference type="InterPro" id="IPR052553">
    <property type="entry name" value="CbiG_hydrolase"/>
</dbReference>
<dbReference type="PANTHER" id="PTHR37477:SF1">
    <property type="entry name" value="COBALT-PRECORRIN-5A HYDROLASE"/>
    <property type="match status" value="1"/>
</dbReference>
<dbReference type="InterPro" id="IPR036518">
    <property type="entry name" value="CobE/GbiG_C_sf"/>
</dbReference>
<dbReference type="Pfam" id="PF01890">
    <property type="entry name" value="CbiG_C"/>
    <property type="match status" value="1"/>
</dbReference>
<dbReference type="RefSeq" id="WP_328655941.1">
    <property type="nucleotide sequence ID" value="NZ_CP108014.1"/>
</dbReference>
<dbReference type="GeneID" id="91378281"/>
<dbReference type="EMBL" id="CP109527">
    <property type="protein sequence ID" value="WTY35377.1"/>
    <property type="molecule type" value="Genomic_DNA"/>
</dbReference>